<protein>
    <submittedName>
        <fullName evidence="17">Polyunsaturated fatty acid lipoxygenase ALOX15B-like</fullName>
    </submittedName>
</protein>
<dbReference type="Gene3D" id="3.10.450.60">
    <property type="match status" value="1"/>
</dbReference>
<evidence type="ECO:0000256" key="10">
    <source>
        <dbReference type="PIRSR" id="PIRSR601885-1"/>
    </source>
</evidence>
<feature type="binding site" evidence="10">
    <location>
        <position position="372"/>
    </location>
    <ligand>
        <name>Fe cation</name>
        <dbReference type="ChEBI" id="CHEBI:24875"/>
        <note>catalytic</note>
    </ligand>
</feature>
<comment type="cofactor">
    <cofactor evidence="10">
        <name>Fe cation</name>
        <dbReference type="ChEBI" id="CHEBI:24875"/>
    </cofactor>
    <text evidence="10">Binds 1 Fe cation per subunit.</text>
</comment>
<evidence type="ECO:0000259" key="15">
    <source>
        <dbReference type="PROSITE" id="PS50095"/>
    </source>
</evidence>
<comment type="caution">
    <text evidence="13">Lacks conserved residue(s) required for the propagation of feature annotation.</text>
</comment>
<dbReference type="InterPro" id="IPR036392">
    <property type="entry name" value="PLAT/LH2_dom_sf"/>
</dbReference>
<feature type="domain" description="Lipoxygenase" evidence="16">
    <location>
        <begin position="120"/>
        <end position="670"/>
    </location>
</feature>
<evidence type="ECO:0000256" key="3">
    <source>
        <dbReference type="ARBA" id="ARBA00009419"/>
    </source>
</evidence>
<accession>A0AAV1NH54</accession>
<dbReference type="FunFam" id="1.20.245.10:FF:000001">
    <property type="entry name" value="Arachidonate 5-lipoxygenase a"/>
    <property type="match status" value="1"/>
</dbReference>
<keyword evidence="11" id="KW-0106">Calcium</keyword>
<reference evidence="17 18" key="1">
    <citation type="submission" date="2024-01" db="EMBL/GenBank/DDBJ databases">
        <authorList>
            <person name="Alioto T."/>
            <person name="Alioto T."/>
            <person name="Gomez Garrido J."/>
        </authorList>
    </citation>
    <scope>NUCLEOTIDE SEQUENCE [LARGE SCALE GENOMIC DNA]</scope>
</reference>
<keyword evidence="4" id="KW-0963">Cytoplasm</keyword>
<evidence type="ECO:0000256" key="9">
    <source>
        <dbReference type="ARBA" id="ARBA00023098"/>
    </source>
</evidence>
<evidence type="ECO:0000256" key="1">
    <source>
        <dbReference type="ARBA" id="ARBA00004496"/>
    </source>
</evidence>
<dbReference type="Pfam" id="PF01477">
    <property type="entry name" value="PLAT"/>
    <property type="match status" value="1"/>
</dbReference>
<dbReference type="GO" id="GO:0016702">
    <property type="term" value="F:oxidoreductase activity, acting on single donors with incorporation of molecular oxygen, incorporation of two atoms of oxygen"/>
    <property type="evidence" value="ECO:0007669"/>
    <property type="project" value="InterPro"/>
</dbReference>
<keyword evidence="6 14" id="KW-0223">Dioxygenase</keyword>
<evidence type="ECO:0000256" key="2">
    <source>
        <dbReference type="ARBA" id="ARBA00005189"/>
    </source>
</evidence>
<dbReference type="Gene3D" id="1.20.245.10">
    <property type="entry name" value="Lipoxygenase-1, Domain 5"/>
    <property type="match status" value="1"/>
</dbReference>
<dbReference type="AlphaFoldDB" id="A0AAV1NH54"/>
<evidence type="ECO:0000256" key="6">
    <source>
        <dbReference type="ARBA" id="ARBA00022964"/>
    </source>
</evidence>
<dbReference type="PRINTS" id="PR00467">
    <property type="entry name" value="MAMLPOXGNASE"/>
</dbReference>
<name>A0AAV1NH54_SCOSC</name>
<evidence type="ECO:0000256" key="4">
    <source>
        <dbReference type="ARBA" id="ARBA00022490"/>
    </source>
</evidence>
<dbReference type="GO" id="GO:0034440">
    <property type="term" value="P:lipid oxidation"/>
    <property type="evidence" value="ECO:0007669"/>
    <property type="project" value="InterPro"/>
</dbReference>
<evidence type="ECO:0000313" key="17">
    <source>
        <dbReference type="EMBL" id="CAK6958542.1"/>
    </source>
</evidence>
<gene>
    <name evidence="17" type="ORF">FSCOSCO3_A026789</name>
</gene>
<comment type="caution">
    <text evidence="17">The sequence shown here is derived from an EMBL/GenBank/DDBJ whole genome shotgun (WGS) entry which is preliminary data.</text>
</comment>
<dbReference type="GO" id="GO:0005506">
    <property type="term" value="F:iron ion binding"/>
    <property type="evidence" value="ECO:0007669"/>
    <property type="project" value="InterPro"/>
</dbReference>
<dbReference type="PROSITE" id="PS00081">
    <property type="entry name" value="LIPOXYGENASE_2"/>
    <property type="match status" value="1"/>
</dbReference>
<dbReference type="PRINTS" id="PR00087">
    <property type="entry name" value="LIPOXYGENASE"/>
</dbReference>
<evidence type="ECO:0000256" key="11">
    <source>
        <dbReference type="PIRSR" id="PIRSR601885-2"/>
    </source>
</evidence>
<comment type="pathway">
    <text evidence="2">Lipid metabolism.</text>
</comment>
<proteinExistence type="inferred from homology"/>
<dbReference type="EMBL" id="CAWUFR010000034">
    <property type="protein sequence ID" value="CAK6958542.1"/>
    <property type="molecule type" value="Genomic_DNA"/>
</dbReference>
<comment type="similarity">
    <text evidence="3 14">Belongs to the lipoxygenase family.</text>
</comment>
<dbReference type="InterPro" id="IPR013819">
    <property type="entry name" value="LipOase_C"/>
</dbReference>
<dbReference type="InterPro" id="IPR020833">
    <property type="entry name" value="LipOase_Fe_BS"/>
</dbReference>
<feature type="binding site" evidence="11">
    <location>
        <position position="83"/>
    </location>
    <ligand>
        <name>Ca(2+)</name>
        <dbReference type="ChEBI" id="CHEBI:29108"/>
        <label>1</label>
    </ligand>
</feature>
<evidence type="ECO:0000256" key="7">
    <source>
        <dbReference type="ARBA" id="ARBA00023002"/>
    </source>
</evidence>
<keyword evidence="8 10" id="KW-0408">Iron</keyword>
<feature type="site" description="Essential for stabilizing binding to COTL1" evidence="12">
    <location>
        <position position="106"/>
    </location>
</feature>
<evidence type="ECO:0000256" key="13">
    <source>
        <dbReference type="PROSITE-ProRule" id="PRU00152"/>
    </source>
</evidence>
<feature type="binding site" evidence="10">
    <location>
        <position position="547"/>
    </location>
    <ligand>
        <name>Fe cation</name>
        <dbReference type="ChEBI" id="CHEBI:24875"/>
        <note>catalytic</note>
    </ligand>
</feature>
<keyword evidence="18" id="KW-1185">Reference proteome</keyword>
<evidence type="ECO:0000256" key="14">
    <source>
        <dbReference type="RuleBase" id="RU003974"/>
    </source>
</evidence>
<dbReference type="PROSITE" id="PS51393">
    <property type="entry name" value="LIPOXYGENASE_3"/>
    <property type="match status" value="1"/>
</dbReference>
<keyword evidence="5 10" id="KW-0479">Metal-binding</keyword>
<dbReference type="SUPFAM" id="SSF49723">
    <property type="entry name" value="Lipase/lipooxygenase domain (PLAT/LH2 domain)"/>
    <property type="match status" value="1"/>
</dbReference>
<feature type="binding site" evidence="10">
    <location>
        <position position="670"/>
    </location>
    <ligand>
        <name>Fe cation</name>
        <dbReference type="ChEBI" id="CHEBI:24875"/>
        <note>catalytic</note>
    </ligand>
</feature>
<dbReference type="InterPro" id="IPR001885">
    <property type="entry name" value="LipOase_mml"/>
</dbReference>
<feature type="domain" description="PLAT" evidence="15">
    <location>
        <begin position="2"/>
        <end position="121"/>
    </location>
</feature>
<dbReference type="Proteomes" id="UP001314229">
    <property type="component" value="Unassembled WGS sequence"/>
</dbReference>
<keyword evidence="9" id="KW-0443">Lipid metabolism</keyword>
<dbReference type="Pfam" id="PF00305">
    <property type="entry name" value="Lipoxygenase"/>
    <property type="match status" value="1"/>
</dbReference>
<comment type="subcellular location">
    <subcellularLocation>
        <location evidence="1">Cytoplasm</location>
    </subcellularLocation>
</comment>
<dbReference type="Gene3D" id="2.60.60.20">
    <property type="entry name" value="PLAT/LH2 domain"/>
    <property type="match status" value="1"/>
</dbReference>
<evidence type="ECO:0000259" key="16">
    <source>
        <dbReference type="PROSITE" id="PS51393"/>
    </source>
</evidence>
<dbReference type="InterPro" id="IPR001024">
    <property type="entry name" value="PLAT/LH2_dom"/>
</dbReference>
<dbReference type="InterPro" id="IPR020834">
    <property type="entry name" value="LipOase_CS"/>
</dbReference>
<feature type="binding site" evidence="11">
    <location>
        <position position="82"/>
    </location>
    <ligand>
        <name>Ca(2+)</name>
        <dbReference type="ChEBI" id="CHEBI:29108"/>
        <label>1</label>
    </ligand>
</feature>
<feature type="binding site" evidence="11">
    <location>
        <position position="40"/>
    </location>
    <ligand>
        <name>Ca(2+)</name>
        <dbReference type="ChEBI" id="CHEBI:29108"/>
        <label>2</label>
    </ligand>
</feature>
<evidence type="ECO:0000313" key="18">
    <source>
        <dbReference type="Proteomes" id="UP001314229"/>
    </source>
</evidence>
<dbReference type="PROSITE" id="PS00711">
    <property type="entry name" value="LIPOXYGENASE_1"/>
    <property type="match status" value="1"/>
</dbReference>
<dbReference type="InterPro" id="IPR000907">
    <property type="entry name" value="LipOase"/>
</dbReference>
<dbReference type="SUPFAM" id="SSF48484">
    <property type="entry name" value="Lipoxigenase"/>
    <property type="match status" value="1"/>
</dbReference>
<dbReference type="GO" id="GO:0005737">
    <property type="term" value="C:cytoplasm"/>
    <property type="evidence" value="ECO:0007669"/>
    <property type="project" value="UniProtKB-SubCell"/>
</dbReference>
<dbReference type="PANTHER" id="PTHR11771">
    <property type="entry name" value="LIPOXYGENASE"/>
    <property type="match status" value="1"/>
</dbReference>
<dbReference type="SMART" id="SM00308">
    <property type="entry name" value="LH2"/>
    <property type="match status" value="1"/>
</dbReference>
<evidence type="ECO:0000256" key="8">
    <source>
        <dbReference type="ARBA" id="ARBA00023004"/>
    </source>
</evidence>
<evidence type="ECO:0000256" key="12">
    <source>
        <dbReference type="PIRSR" id="PIRSR601885-3"/>
    </source>
</evidence>
<dbReference type="PROSITE" id="PS50095">
    <property type="entry name" value="PLAT"/>
    <property type="match status" value="1"/>
</dbReference>
<organism evidence="17 18">
    <name type="scientific">Scomber scombrus</name>
    <name type="common">Atlantic mackerel</name>
    <name type="synonym">Scomber vernalis</name>
    <dbReference type="NCBI Taxonomy" id="13677"/>
    <lineage>
        <taxon>Eukaryota</taxon>
        <taxon>Metazoa</taxon>
        <taxon>Chordata</taxon>
        <taxon>Craniata</taxon>
        <taxon>Vertebrata</taxon>
        <taxon>Euteleostomi</taxon>
        <taxon>Actinopterygii</taxon>
        <taxon>Neopterygii</taxon>
        <taxon>Teleostei</taxon>
        <taxon>Neoteleostei</taxon>
        <taxon>Acanthomorphata</taxon>
        <taxon>Pelagiaria</taxon>
        <taxon>Scombriformes</taxon>
        <taxon>Scombridae</taxon>
        <taxon>Scomber</taxon>
    </lineage>
</organism>
<feature type="binding site" evidence="10">
    <location>
        <position position="367"/>
    </location>
    <ligand>
        <name>Fe cation</name>
        <dbReference type="ChEBI" id="CHEBI:24875"/>
        <note>catalytic</note>
    </ligand>
</feature>
<dbReference type="InterPro" id="IPR036226">
    <property type="entry name" value="LipOase_C_sf"/>
</dbReference>
<evidence type="ECO:0000256" key="5">
    <source>
        <dbReference type="ARBA" id="ARBA00022723"/>
    </source>
</evidence>
<sequence length="670" mass="76413">MGEYEVTVFTGNLAFANTFNNVFIKLVGTDGESNRTWLVNITGAAAFGKGEVSSFSVSCPKSIGKLVLIELDKQCLPLFPDDAWFCSKVEVKYPEGNIYSVPIYRWISDSEVHRFSEATALRVFEHNHHLGKYTRQQELKQREKDYRWDVYAEGIPHTIEAKDPLSLPAEVRFSFTKKAEIAYIIATGLAELSLKGLADSKENWTDFDSIKRVFCCKRTDILDYVQKHWKEDAFFGYQFLNGANPVLIQRCTTLPKNFPVDEARMADVIHPSLSGEMKKGNIFLCDYKRLDGVKTNTINGKKQYLAAPLVLLYKTPNDNLVPVAIQLKQTPAVDNPIFYPTDPEYDWLMAKTFVRSADFNEHQLNTHLLRTHLLAEVFAVSLLRNMPMVHPLYKLLIPHTRYTLQINILARFILISKDGVFTELASSGGEGMVTILRRSLSEITYNSLCIQNDIAERGLQDVPNFYYRDDGLRLWDIIYRFVQEILCYYYKNDDEVRQDTELQKWIGDIFEHGFLSRAGTGIPQKFSTVAELVKFVTMVLFTCSVQHASVNAGQYDYGAWMPNTPITLKLPPPTKKGTTSEAMMLETFPDVGTTVSGMATMWLLGKQSSDFVPLGQYPEEHFREEIPCKLIKEFQEELDALSAAIKTRNKNLDVPYTYMDPKEIENSISI</sequence>
<keyword evidence="7 14" id="KW-0560">Oxidoreductase</keyword>